<dbReference type="Pfam" id="PF08107">
    <property type="entry name" value="Antimicrobial12"/>
    <property type="match status" value="1"/>
</dbReference>
<keyword evidence="9" id="KW-1185">Reference proteome</keyword>
<evidence type="ECO:0000256" key="4">
    <source>
        <dbReference type="ARBA" id="ARBA00022529"/>
    </source>
</evidence>
<evidence type="ECO:0000256" key="3">
    <source>
        <dbReference type="ARBA" id="ARBA00022525"/>
    </source>
</evidence>
<evidence type="ECO:0000313" key="9">
    <source>
        <dbReference type="Proteomes" id="UP000265040"/>
    </source>
</evidence>
<dbReference type="Proteomes" id="UP000265040">
    <property type="component" value="Chromosome 24"/>
</dbReference>
<dbReference type="AlphaFoldDB" id="A0A3Q1JEA4"/>
<evidence type="ECO:0000256" key="5">
    <source>
        <dbReference type="ARBA" id="ARBA00023022"/>
    </source>
</evidence>
<keyword evidence="3" id="KW-0964">Secreted</keyword>
<dbReference type="OMA" id="VIFRMKC"/>
<evidence type="ECO:0000256" key="1">
    <source>
        <dbReference type="ARBA" id="ARBA00004613"/>
    </source>
</evidence>
<proteinExistence type="inferred from homology"/>
<reference evidence="8" key="2">
    <citation type="submission" date="2025-08" db="UniProtKB">
        <authorList>
            <consortium name="Ensembl"/>
        </authorList>
    </citation>
    <scope>IDENTIFICATION</scope>
</reference>
<dbReference type="InterPro" id="IPR012515">
    <property type="entry name" value="Antimicrobial12"/>
</dbReference>
<protein>
    <recommendedName>
        <fullName evidence="10">Piscidin 4</fullName>
    </recommendedName>
</protein>
<comment type="subcellular location">
    <subcellularLocation>
        <location evidence="1">Secreted</location>
    </subcellularLocation>
</comment>
<evidence type="ECO:0008006" key="10">
    <source>
        <dbReference type="Google" id="ProtNLM"/>
    </source>
</evidence>
<dbReference type="GO" id="GO:0005576">
    <property type="term" value="C:extracellular region"/>
    <property type="evidence" value="ECO:0007669"/>
    <property type="project" value="UniProtKB-SubCell"/>
</dbReference>
<accession>A0A3Q1JEA4</accession>
<organism evidence="8 9">
    <name type="scientific">Anabas testudineus</name>
    <name type="common">Climbing perch</name>
    <name type="synonym">Anthias testudineus</name>
    <dbReference type="NCBI Taxonomy" id="64144"/>
    <lineage>
        <taxon>Eukaryota</taxon>
        <taxon>Metazoa</taxon>
        <taxon>Chordata</taxon>
        <taxon>Craniata</taxon>
        <taxon>Vertebrata</taxon>
        <taxon>Euteleostomi</taxon>
        <taxon>Actinopterygii</taxon>
        <taxon>Neopterygii</taxon>
        <taxon>Teleostei</taxon>
        <taxon>Neoteleostei</taxon>
        <taxon>Acanthomorphata</taxon>
        <taxon>Anabantaria</taxon>
        <taxon>Anabantiformes</taxon>
        <taxon>Anabantoidei</taxon>
        <taxon>Anabantidae</taxon>
        <taxon>Anabas</taxon>
    </lineage>
</organism>
<feature type="chain" id="PRO_5030080401" description="Piscidin 4" evidence="7">
    <location>
        <begin position="23"/>
        <end position="83"/>
    </location>
</feature>
<comment type="similarity">
    <text evidence="2">Belongs to the pleurocidin family.</text>
</comment>
<evidence type="ECO:0000256" key="7">
    <source>
        <dbReference type="SAM" id="SignalP"/>
    </source>
</evidence>
<reference evidence="8" key="3">
    <citation type="submission" date="2025-09" db="UniProtKB">
        <authorList>
            <consortium name="Ensembl"/>
        </authorList>
    </citation>
    <scope>IDENTIFICATION</scope>
</reference>
<dbReference type="OrthoDB" id="8949506at2759"/>
<keyword evidence="7" id="KW-0732">Signal</keyword>
<evidence type="ECO:0000313" key="8">
    <source>
        <dbReference type="Ensembl" id="ENSATEP00000043346.1"/>
    </source>
</evidence>
<keyword evidence="5" id="KW-0044">Antibiotic</keyword>
<keyword evidence="4" id="KW-0929">Antimicrobial</keyword>
<dbReference type="Ensembl" id="ENSATET00000049383.2">
    <property type="protein sequence ID" value="ENSATEP00000043346.1"/>
    <property type="gene ID" value="ENSATEG00000026234.2"/>
</dbReference>
<sequence length="83" mass="9138">MKYLVMFLVLTLVIFMAEPGEGLFGGWKAAFRGGRRAFKAYKYNRAMDKMARKYGPNWKQGLGSSGQQPADSGEAPAEGEDQG</sequence>
<dbReference type="InParanoid" id="A0A3Q1JEA4"/>
<reference evidence="8" key="1">
    <citation type="submission" date="2021-04" db="EMBL/GenBank/DDBJ databases">
        <authorList>
            <consortium name="Wellcome Sanger Institute Data Sharing"/>
        </authorList>
    </citation>
    <scope>NUCLEOTIDE SEQUENCE [LARGE SCALE GENOMIC DNA]</scope>
</reference>
<name>A0A3Q1JEA4_ANATE</name>
<evidence type="ECO:0000256" key="2">
    <source>
        <dbReference type="ARBA" id="ARBA00007419"/>
    </source>
</evidence>
<dbReference type="GO" id="GO:0042742">
    <property type="term" value="P:defense response to bacterium"/>
    <property type="evidence" value="ECO:0007669"/>
    <property type="project" value="UniProtKB-KW"/>
</dbReference>
<feature type="signal peptide" evidence="7">
    <location>
        <begin position="1"/>
        <end position="22"/>
    </location>
</feature>
<feature type="region of interest" description="Disordered" evidence="6">
    <location>
        <begin position="57"/>
        <end position="83"/>
    </location>
</feature>
<evidence type="ECO:0000256" key="6">
    <source>
        <dbReference type="SAM" id="MobiDB-lite"/>
    </source>
</evidence>